<dbReference type="CTD" id="20250314"/>
<evidence type="ECO:0000256" key="3">
    <source>
        <dbReference type="ARBA" id="ARBA00023242"/>
    </source>
</evidence>
<evidence type="ECO:0000256" key="5">
    <source>
        <dbReference type="ARBA" id="ARBA00030146"/>
    </source>
</evidence>
<dbReference type="Pfam" id="PF16770">
    <property type="entry name" value="RTT107_BRCT_5"/>
    <property type="match status" value="1"/>
</dbReference>
<protein>
    <recommendedName>
        <fullName evidence="4">PAX-interacting protein 1</fullName>
    </recommendedName>
    <alternativeName>
        <fullName evidence="5">PAX transactivation activation domain-interacting protein</fullName>
    </alternativeName>
</protein>
<dbReference type="InterPro" id="IPR036420">
    <property type="entry name" value="BRCT_dom_sf"/>
</dbReference>
<keyword evidence="3" id="KW-0539">Nucleus</keyword>
<dbReference type="GO" id="GO:0044666">
    <property type="term" value="C:MLL3/4 complex"/>
    <property type="evidence" value="ECO:0007669"/>
    <property type="project" value="TreeGrafter"/>
</dbReference>
<dbReference type="SUPFAM" id="SSF52113">
    <property type="entry name" value="BRCT domain"/>
    <property type="match status" value="3"/>
</dbReference>
<dbReference type="RefSeq" id="XP_009066887.1">
    <property type="nucleotide sequence ID" value="XM_009068639.1"/>
</dbReference>
<dbReference type="EMBL" id="KB203918">
    <property type="protein sequence ID" value="ESO82380.1"/>
    <property type="molecule type" value="Genomic_DNA"/>
</dbReference>
<dbReference type="PROSITE" id="PS50172">
    <property type="entry name" value="BRCT"/>
    <property type="match status" value="2"/>
</dbReference>
<accession>V3ZJ70</accession>
<dbReference type="GeneID" id="20250314"/>
<dbReference type="Gene3D" id="3.40.50.10190">
    <property type="entry name" value="BRCT domain"/>
    <property type="match status" value="3"/>
</dbReference>
<feature type="domain" description="BRCT" evidence="6">
    <location>
        <begin position="129"/>
        <end position="210"/>
    </location>
</feature>
<proteinExistence type="predicted"/>
<dbReference type="PANTHER" id="PTHR23196:SF1">
    <property type="entry name" value="PAX-INTERACTING PROTEIN 1"/>
    <property type="match status" value="1"/>
</dbReference>
<dbReference type="Pfam" id="PF12738">
    <property type="entry name" value="PTCB-BRCT"/>
    <property type="match status" value="1"/>
</dbReference>
<gene>
    <name evidence="7" type="ORF">LOTGIDRAFT_236998</name>
</gene>
<dbReference type="OMA" id="AREWEIP"/>
<dbReference type="CDD" id="cd18440">
    <property type="entry name" value="BRCT_PAXIP1_rpt6"/>
    <property type="match status" value="1"/>
</dbReference>
<evidence type="ECO:0000256" key="2">
    <source>
        <dbReference type="ARBA" id="ARBA00022763"/>
    </source>
</evidence>
<dbReference type="InterPro" id="IPR051579">
    <property type="entry name" value="DDR_Transcriptional_Reg"/>
</dbReference>
<name>V3ZJ70_LOTGI</name>
<dbReference type="AlphaFoldDB" id="V3ZJ70"/>
<evidence type="ECO:0000313" key="7">
    <source>
        <dbReference type="EMBL" id="ESO82380.1"/>
    </source>
</evidence>
<dbReference type="OrthoDB" id="342264at2759"/>
<dbReference type="InterPro" id="IPR001357">
    <property type="entry name" value="BRCT_dom"/>
</dbReference>
<evidence type="ECO:0000256" key="1">
    <source>
        <dbReference type="ARBA" id="ARBA00004123"/>
    </source>
</evidence>
<dbReference type="Pfam" id="PF16589">
    <property type="entry name" value="BRCT_2"/>
    <property type="match status" value="1"/>
</dbReference>
<dbReference type="SMART" id="SM00292">
    <property type="entry name" value="BRCT"/>
    <property type="match status" value="3"/>
</dbReference>
<dbReference type="HOGENOM" id="CLU_009382_1_0_1"/>
<evidence type="ECO:0000313" key="8">
    <source>
        <dbReference type="Proteomes" id="UP000030746"/>
    </source>
</evidence>
<evidence type="ECO:0000256" key="4">
    <source>
        <dbReference type="ARBA" id="ARBA00023858"/>
    </source>
</evidence>
<reference evidence="7 8" key="1">
    <citation type="journal article" date="2013" name="Nature">
        <title>Insights into bilaterian evolution from three spiralian genomes.</title>
        <authorList>
            <person name="Simakov O."/>
            <person name="Marletaz F."/>
            <person name="Cho S.J."/>
            <person name="Edsinger-Gonzales E."/>
            <person name="Havlak P."/>
            <person name="Hellsten U."/>
            <person name="Kuo D.H."/>
            <person name="Larsson T."/>
            <person name="Lv J."/>
            <person name="Arendt D."/>
            <person name="Savage R."/>
            <person name="Osoegawa K."/>
            <person name="de Jong P."/>
            <person name="Grimwood J."/>
            <person name="Chapman J.A."/>
            <person name="Shapiro H."/>
            <person name="Aerts A."/>
            <person name="Otillar R.P."/>
            <person name="Terry A.Y."/>
            <person name="Boore J.L."/>
            <person name="Grigoriev I.V."/>
            <person name="Lindberg D.R."/>
            <person name="Seaver E.C."/>
            <person name="Weisblat D.A."/>
            <person name="Putnam N.H."/>
            <person name="Rokhsar D.S."/>
        </authorList>
    </citation>
    <scope>NUCLEOTIDE SEQUENCE [LARGE SCALE GENOMIC DNA]</scope>
</reference>
<dbReference type="Proteomes" id="UP000030746">
    <property type="component" value="Unassembled WGS sequence"/>
</dbReference>
<organism evidence="7 8">
    <name type="scientific">Lottia gigantea</name>
    <name type="common">Giant owl limpet</name>
    <dbReference type="NCBI Taxonomy" id="225164"/>
    <lineage>
        <taxon>Eukaryota</taxon>
        <taxon>Metazoa</taxon>
        <taxon>Spiralia</taxon>
        <taxon>Lophotrochozoa</taxon>
        <taxon>Mollusca</taxon>
        <taxon>Gastropoda</taxon>
        <taxon>Patellogastropoda</taxon>
        <taxon>Lottioidea</taxon>
        <taxon>Lottiidae</taxon>
        <taxon>Lottia</taxon>
    </lineage>
</organism>
<evidence type="ECO:0000259" key="6">
    <source>
        <dbReference type="PROSITE" id="PS50172"/>
    </source>
</evidence>
<dbReference type="STRING" id="225164.V3ZJ70"/>
<keyword evidence="8" id="KW-1185">Reference proteome</keyword>
<dbReference type="GO" id="GO:0006974">
    <property type="term" value="P:DNA damage response"/>
    <property type="evidence" value="ECO:0007669"/>
    <property type="project" value="UniProtKB-KW"/>
</dbReference>
<keyword evidence="2" id="KW-0227">DNA damage</keyword>
<dbReference type="KEGG" id="lgi:LOTGIDRAFT_236998"/>
<sequence length="335" mass="37871">MCPPSQALHLPVPFGEQKPCHNQIICVTNFDGEERKRVKQLITSLGAKYTGYLTHTNSVLICKKPDGVKYKKAKEWKIPVVNVQWLTDLLCGYLDALRLPLNQKYKIPNLVNPFILNTELVSRLLVSNTSAVLFTGFSSVITKQLHKIADHLGLSVVQNAKDCSHVIIPSLSRTIKLFEAISVCKYILTRQWLDDSLDQAKLLDEEKYMLKDTKNEKEFSCCIIDSLHRAQIKPLFQGMTFYITPSVVPSTKDLTRIISNAGGTVVNRRPSAKTILTQLDDKGKPTFIVITCNNDLHLCRDLFAQKINVYNAEFVLTGVLRQEIDYTMFTITIPT</sequence>
<comment type="subcellular location">
    <subcellularLocation>
        <location evidence="1">Nucleus</location>
    </subcellularLocation>
</comment>
<dbReference type="PANTHER" id="PTHR23196">
    <property type="entry name" value="PAX TRANSCRIPTION ACTIVATION DOMAIN INTERACTING PROTEIN"/>
    <property type="match status" value="1"/>
</dbReference>
<dbReference type="CDD" id="cd17730">
    <property type="entry name" value="BRCT_PAXIP1_rpt4"/>
    <property type="match status" value="1"/>
</dbReference>
<feature type="domain" description="BRCT" evidence="6">
    <location>
        <begin position="15"/>
        <end position="90"/>
    </location>
</feature>